<dbReference type="NCBIfam" id="TIGR03085">
    <property type="entry name" value="TIGR03085 family metal-binding protein"/>
    <property type="match status" value="1"/>
</dbReference>
<evidence type="ECO:0000256" key="1">
    <source>
        <dbReference type="SAM" id="MobiDB-lite"/>
    </source>
</evidence>
<evidence type="ECO:0000313" key="3">
    <source>
        <dbReference type="Proteomes" id="UP000386847"/>
    </source>
</evidence>
<feature type="region of interest" description="Disordered" evidence="1">
    <location>
        <begin position="39"/>
        <end position="64"/>
    </location>
</feature>
<dbReference type="NCBIfam" id="TIGR03083">
    <property type="entry name" value="maleylpyruvate isomerase family mycothiol-dependent enzyme"/>
    <property type="match status" value="1"/>
</dbReference>
<gene>
    <name evidence="2" type="ORF">Rai3103_04330</name>
</gene>
<evidence type="ECO:0000313" key="2">
    <source>
        <dbReference type="EMBL" id="QGF23018.1"/>
    </source>
</evidence>
<dbReference type="Proteomes" id="UP000386847">
    <property type="component" value="Chromosome"/>
</dbReference>
<name>A0A5Q2F8M9_9ACTN</name>
<protein>
    <submittedName>
        <fullName evidence="2">TIGR03085 family protein</fullName>
    </submittedName>
</protein>
<dbReference type="AlphaFoldDB" id="A0A5Q2F8M9"/>
<proteinExistence type="predicted"/>
<dbReference type="InterPro" id="IPR017517">
    <property type="entry name" value="Maleyloyr_isom"/>
</dbReference>
<accession>A0A5Q2F8M9</accession>
<organism evidence="2 3">
    <name type="scientific">Raineyella fluvialis</name>
    <dbReference type="NCBI Taxonomy" id="2662261"/>
    <lineage>
        <taxon>Bacteria</taxon>
        <taxon>Bacillati</taxon>
        <taxon>Actinomycetota</taxon>
        <taxon>Actinomycetes</taxon>
        <taxon>Propionibacteriales</taxon>
        <taxon>Propionibacteriaceae</taxon>
        <taxon>Raineyella</taxon>
    </lineage>
</organism>
<dbReference type="InterPro" id="IPR017519">
    <property type="entry name" value="CHP03085"/>
</dbReference>
<reference evidence="2 3" key="1">
    <citation type="submission" date="2019-10" db="EMBL/GenBank/DDBJ databases">
        <title>Genomic analysis of Raineyella sp. CBA3103.</title>
        <authorList>
            <person name="Roh S.W."/>
        </authorList>
    </citation>
    <scope>NUCLEOTIDE SEQUENCE [LARGE SCALE GENOMIC DNA]</scope>
    <source>
        <strain evidence="2 3">CBA3103</strain>
    </source>
</reference>
<dbReference type="EMBL" id="CP045725">
    <property type="protein sequence ID" value="QGF23018.1"/>
    <property type="molecule type" value="Genomic_DNA"/>
</dbReference>
<feature type="compositionally biased region" description="Gly residues" evidence="1">
    <location>
        <begin position="39"/>
        <end position="54"/>
    </location>
</feature>
<dbReference type="KEGG" id="rain:Rai3103_04330"/>
<keyword evidence="3" id="KW-1185">Reference proteome</keyword>
<sequence>MRHGLRVRGERHALGGDLPVCRQGQLAAEDLVVEGHRLAGGAGEGQVGPGGEGHGSSCRQGRRTRRRVAPILPGGPLAGYGSYAGDIWRQPPRGPIVDPNSLAQRERHALCDLFLEVGPHAPTLDEGWVAYDLAAHLWVRETDLLAGLGIAIPALDGVQQARIARARRRHTYPDLVERVRRGPGVLSPLREFDAAANTLEFLIHHEDLRRGVTSDVPEREFSAADRGTIMKHLPALARLRLRSRSVRTVLVDAIGGGTVMVGRGSAVDTVTGPPTELALYASGRGRAAHVQVVRTPAGGHLRGGPSRP</sequence>